<dbReference type="InterPro" id="IPR040414">
    <property type="entry name" value="CID1/CID2"/>
</dbReference>
<dbReference type="PANTHER" id="PTHR33790">
    <property type="entry name" value="OS05G0344200 PROTEIN"/>
    <property type="match status" value="1"/>
</dbReference>
<name>A9T8Q4_PHYPA</name>
<evidence type="ECO:0008006" key="4">
    <source>
        <dbReference type="Google" id="ProtNLM"/>
    </source>
</evidence>
<dbReference type="RefSeq" id="XP_024383550.1">
    <property type="nucleotide sequence ID" value="XM_024527782.2"/>
</dbReference>
<evidence type="ECO:0000313" key="3">
    <source>
        <dbReference type="Proteomes" id="UP000006727"/>
    </source>
</evidence>
<proteinExistence type="predicted"/>
<dbReference type="HOGENOM" id="CLU_1456771_0_0_1"/>
<evidence type="ECO:0000313" key="2">
    <source>
        <dbReference type="EnsemblPlants" id="Pp3c8_13720V3.1"/>
    </source>
</evidence>
<dbReference type="OrthoDB" id="628205at2759"/>
<dbReference type="Proteomes" id="UP000006727">
    <property type="component" value="Chromosome 8"/>
</dbReference>
<dbReference type="Pfam" id="PF07145">
    <property type="entry name" value="PAM2"/>
    <property type="match status" value="1"/>
</dbReference>
<dbReference type="EnsemblPlants" id="Pp3c8_13720V3.1">
    <property type="protein sequence ID" value="Pp3c8_13720V3.1"/>
    <property type="gene ID" value="Pp3c8_13720"/>
</dbReference>
<organism evidence="1">
    <name type="scientific">Physcomitrium patens</name>
    <name type="common">Spreading-leaved earth moss</name>
    <name type="synonym">Physcomitrella patens</name>
    <dbReference type="NCBI Taxonomy" id="3218"/>
    <lineage>
        <taxon>Eukaryota</taxon>
        <taxon>Viridiplantae</taxon>
        <taxon>Streptophyta</taxon>
        <taxon>Embryophyta</taxon>
        <taxon>Bryophyta</taxon>
        <taxon>Bryophytina</taxon>
        <taxon>Bryopsida</taxon>
        <taxon>Funariidae</taxon>
        <taxon>Funariales</taxon>
        <taxon>Funariaceae</taxon>
        <taxon>Physcomitrium</taxon>
    </lineage>
</organism>
<dbReference type="GeneID" id="112286148"/>
<reference evidence="1 3" key="1">
    <citation type="journal article" date="2008" name="Science">
        <title>The Physcomitrella genome reveals evolutionary insights into the conquest of land by plants.</title>
        <authorList>
            <person name="Rensing S."/>
            <person name="Lang D."/>
            <person name="Zimmer A."/>
            <person name="Terry A."/>
            <person name="Salamov A."/>
            <person name="Shapiro H."/>
            <person name="Nishiyama T."/>
            <person name="Perroud P.-F."/>
            <person name="Lindquist E."/>
            <person name="Kamisugi Y."/>
            <person name="Tanahashi T."/>
            <person name="Sakakibara K."/>
            <person name="Fujita T."/>
            <person name="Oishi K."/>
            <person name="Shin-I T."/>
            <person name="Kuroki Y."/>
            <person name="Toyoda A."/>
            <person name="Suzuki Y."/>
            <person name="Hashimoto A."/>
            <person name="Yamaguchi K."/>
            <person name="Sugano A."/>
            <person name="Kohara Y."/>
            <person name="Fujiyama A."/>
            <person name="Anterola A."/>
            <person name="Aoki S."/>
            <person name="Ashton N."/>
            <person name="Barbazuk W.B."/>
            <person name="Barker E."/>
            <person name="Bennetzen J."/>
            <person name="Bezanilla M."/>
            <person name="Blankenship R."/>
            <person name="Cho S.H."/>
            <person name="Dutcher S."/>
            <person name="Estelle M."/>
            <person name="Fawcett J.A."/>
            <person name="Gundlach H."/>
            <person name="Hanada K."/>
            <person name="Heyl A."/>
            <person name="Hicks K.A."/>
            <person name="Hugh J."/>
            <person name="Lohr M."/>
            <person name="Mayer K."/>
            <person name="Melkozernov A."/>
            <person name="Murata T."/>
            <person name="Nelson D."/>
            <person name="Pils B."/>
            <person name="Prigge M."/>
            <person name="Reiss B."/>
            <person name="Renner T."/>
            <person name="Rombauts S."/>
            <person name="Rushton P."/>
            <person name="Sanderfoot A."/>
            <person name="Schween G."/>
            <person name="Shiu S.-H."/>
            <person name="Stueber K."/>
            <person name="Theodoulou F.L."/>
            <person name="Tu H."/>
            <person name="Van de Peer Y."/>
            <person name="Verrier P.J."/>
            <person name="Waters E."/>
            <person name="Wood A."/>
            <person name="Yang L."/>
            <person name="Cove D."/>
            <person name="Cuming A."/>
            <person name="Hasebe M."/>
            <person name="Lucas S."/>
            <person name="Mishler D.B."/>
            <person name="Reski R."/>
            <person name="Grigoriev I."/>
            <person name="Quatrano R.S."/>
            <person name="Boore J.L."/>
        </authorList>
    </citation>
    <scope>NUCLEOTIDE SEQUENCE [LARGE SCALE GENOMIC DNA]</scope>
    <source>
        <strain evidence="2 3">cv. Gransden 2004</strain>
    </source>
</reference>
<reference evidence="2" key="3">
    <citation type="submission" date="2020-12" db="UniProtKB">
        <authorList>
            <consortium name="EnsemblPlants"/>
        </authorList>
    </citation>
    <scope>IDENTIFICATION</scope>
</reference>
<dbReference type="eggNOG" id="ENOG502SBJE">
    <property type="taxonomic scope" value="Eukaryota"/>
</dbReference>
<dbReference type="PANTHER" id="PTHR33790:SF1">
    <property type="entry name" value="PROTEIN EARLY RESPONSIVE TO DEHYDRATION 15"/>
    <property type="match status" value="1"/>
</dbReference>
<accession>A9T8Q4</accession>
<protein>
    <recommendedName>
        <fullName evidence="4">Ataxin-2 C-terminal domain-containing protein</fullName>
    </recommendedName>
</protein>
<dbReference type="OMA" id="SSEWWRL"/>
<gene>
    <name evidence="2" type="primary">LOC112286148</name>
    <name evidence="1" type="ORF">PHYPA_011490</name>
</gene>
<dbReference type="EMBL" id="ABEU02000008">
    <property type="protein sequence ID" value="PNR49594.1"/>
    <property type="molecule type" value="Genomic_DNA"/>
</dbReference>
<dbReference type="PaxDb" id="3218-PP1S184_126V6.1"/>
<dbReference type="Gramene" id="Pp3c8_13720V3.2">
    <property type="protein sequence ID" value="Pp3c8_13720V3.2"/>
    <property type="gene ID" value="Pp3c8_13720"/>
</dbReference>
<dbReference type="InterPro" id="IPR009818">
    <property type="entry name" value="PAM2_motif"/>
</dbReference>
<dbReference type="EnsemblPlants" id="Pp3c8_13720V3.2">
    <property type="protein sequence ID" value="Pp3c8_13720V3.2"/>
    <property type="gene ID" value="Pp3c8_13720"/>
</dbReference>
<reference evidence="1 3" key="2">
    <citation type="journal article" date="2018" name="Plant J.">
        <title>The Physcomitrella patens chromosome-scale assembly reveals moss genome structure and evolution.</title>
        <authorList>
            <person name="Lang D."/>
            <person name="Ullrich K.K."/>
            <person name="Murat F."/>
            <person name="Fuchs J."/>
            <person name="Jenkins J."/>
            <person name="Haas F.B."/>
            <person name="Piednoel M."/>
            <person name="Gundlach H."/>
            <person name="Van Bel M."/>
            <person name="Meyberg R."/>
            <person name="Vives C."/>
            <person name="Morata J."/>
            <person name="Symeonidi A."/>
            <person name="Hiss M."/>
            <person name="Muchero W."/>
            <person name="Kamisugi Y."/>
            <person name="Saleh O."/>
            <person name="Blanc G."/>
            <person name="Decker E.L."/>
            <person name="van Gessel N."/>
            <person name="Grimwood J."/>
            <person name="Hayes R.D."/>
            <person name="Graham S.W."/>
            <person name="Gunter L.E."/>
            <person name="McDaniel S.F."/>
            <person name="Hoernstein S.N.W."/>
            <person name="Larsson A."/>
            <person name="Li F.W."/>
            <person name="Perroud P.F."/>
            <person name="Phillips J."/>
            <person name="Ranjan P."/>
            <person name="Rokshar D.S."/>
            <person name="Rothfels C.J."/>
            <person name="Schneider L."/>
            <person name="Shu S."/>
            <person name="Stevenson D.W."/>
            <person name="Thummler F."/>
            <person name="Tillich M."/>
            <person name="Villarreal Aguilar J.C."/>
            <person name="Widiez T."/>
            <person name="Wong G.K."/>
            <person name="Wymore A."/>
            <person name="Zhang Y."/>
            <person name="Zimmer A.D."/>
            <person name="Quatrano R.S."/>
            <person name="Mayer K.F.X."/>
            <person name="Goodstein D."/>
            <person name="Casacuberta J.M."/>
            <person name="Vandepoele K."/>
            <person name="Reski R."/>
            <person name="Cuming A.C."/>
            <person name="Tuskan G.A."/>
            <person name="Maumus F."/>
            <person name="Salse J."/>
            <person name="Schmutz J."/>
            <person name="Rensing S.A."/>
        </authorList>
    </citation>
    <scope>NUCLEOTIDE SEQUENCE [LARGE SCALE GENOMIC DNA]</scope>
    <source>
        <strain evidence="2 3">cv. Gransden 2004</strain>
    </source>
</reference>
<evidence type="ECO:0000313" key="1">
    <source>
        <dbReference type="EMBL" id="PNR49594.1"/>
    </source>
</evidence>
<dbReference type="AlphaFoldDB" id="A9T8Q4"/>
<keyword evidence="3" id="KW-1185">Reference proteome</keyword>
<sequence>MATKINSVSTLNPNAPLFVPAAFRAVEDFSSEWWRLVQTCPDFREQWVRERLPVLEEQEMFEADLDEIADLDEFLEFQEEMQEMEIAQESLNFDVDDGCIDDDLSLFNINQIRDLKLNPKSQAPWNKSLKNRDKISYKVPNSIKKGATYRIQQPRAASVM</sequence>
<dbReference type="Gramene" id="Pp3c8_13720V3.1">
    <property type="protein sequence ID" value="Pp3c8_13720V3.1"/>
    <property type="gene ID" value="Pp3c8_13720"/>
</dbReference>